<proteinExistence type="predicted"/>
<sequence>MLLDSSQLKLPVARKSKYAVGMDNPNQAGMFKGNPQRFAQFTEGRPCCVFKSGVVNLNWPTPFCLGRTCLASWVTSLPPSTSPSLWRCKPSPVPATDEGCCDDGMSRFSVQEEV</sequence>
<reference evidence="1" key="1">
    <citation type="submission" date="2023-08" db="EMBL/GenBank/DDBJ databases">
        <authorList>
            <person name="Chen Y."/>
            <person name="Shah S."/>
            <person name="Dougan E. K."/>
            <person name="Thang M."/>
            <person name="Chan C."/>
        </authorList>
    </citation>
    <scope>NUCLEOTIDE SEQUENCE</scope>
</reference>
<name>A0AA36N4T2_9DINO</name>
<gene>
    <name evidence="1" type="ORF">EVOR1521_LOCUS17558</name>
</gene>
<dbReference type="EMBL" id="CAUJNA010002336">
    <property type="protein sequence ID" value="CAJ1392468.1"/>
    <property type="molecule type" value="Genomic_DNA"/>
</dbReference>
<evidence type="ECO:0000313" key="1">
    <source>
        <dbReference type="EMBL" id="CAJ1392468.1"/>
    </source>
</evidence>
<evidence type="ECO:0000313" key="2">
    <source>
        <dbReference type="Proteomes" id="UP001178507"/>
    </source>
</evidence>
<keyword evidence="2" id="KW-1185">Reference proteome</keyword>
<dbReference type="Proteomes" id="UP001178507">
    <property type="component" value="Unassembled WGS sequence"/>
</dbReference>
<comment type="caution">
    <text evidence="1">The sequence shown here is derived from an EMBL/GenBank/DDBJ whole genome shotgun (WGS) entry which is preliminary data.</text>
</comment>
<dbReference type="AlphaFoldDB" id="A0AA36N4T2"/>
<protein>
    <submittedName>
        <fullName evidence="1">Uncharacterized protein</fullName>
    </submittedName>
</protein>
<organism evidence="1 2">
    <name type="scientific">Effrenium voratum</name>
    <dbReference type="NCBI Taxonomy" id="2562239"/>
    <lineage>
        <taxon>Eukaryota</taxon>
        <taxon>Sar</taxon>
        <taxon>Alveolata</taxon>
        <taxon>Dinophyceae</taxon>
        <taxon>Suessiales</taxon>
        <taxon>Symbiodiniaceae</taxon>
        <taxon>Effrenium</taxon>
    </lineage>
</organism>
<accession>A0AA36N4T2</accession>